<evidence type="ECO:0000256" key="3">
    <source>
        <dbReference type="ARBA" id="ARBA00022737"/>
    </source>
</evidence>
<feature type="compositionally biased region" description="Basic residues" evidence="8">
    <location>
        <begin position="60"/>
        <end position="69"/>
    </location>
</feature>
<evidence type="ECO:0000256" key="2">
    <source>
        <dbReference type="ARBA" id="ARBA00022723"/>
    </source>
</evidence>
<evidence type="ECO:0000256" key="5">
    <source>
        <dbReference type="ARBA" id="ARBA00022833"/>
    </source>
</evidence>
<evidence type="ECO:0000256" key="8">
    <source>
        <dbReference type="SAM" id="MobiDB-lite"/>
    </source>
</evidence>
<organism evidence="10 11">
    <name type="scientific">Batillaria attramentaria</name>
    <dbReference type="NCBI Taxonomy" id="370345"/>
    <lineage>
        <taxon>Eukaryota</taxon>
        <taxon>Metazoa</taxon>
        <taxon>Spiralia</taxon>
        <taxon>Lophotrochozoa</taxon>
        <taxon>Mollusca</taxon>
        <taxon>Gastropoda</taxon>
        <taxon>Caenogastropoda</taxon>
        <taxon>Sorbeoconcha</taxon>
        <taxon>Cerithioidea</taxon>
        <taxon>Batillariidae</taxon>
        <taxon>Batillaria</taxon>
    </lineage>
</organism>
<dbReference type="Pfam" id="PF00096">
    <property type="entry name" value="zf-C2H2"/>
    <property type="match status" value="4"/>
</dbReference>
<dbReference type="PANTHER" id="PTHR16515">
    <property type="entry name" value="PR DOMAIN ZINC FINGER PROTEIN"/>
    <property type="match status" value="1"/>
</dbReference>
<reference evidence="10 11" key="1">
    <citation type="journal article" date="2023" name="Sci. Data">
        <title>Genome assembly of the Korean intertidal mud-creeper Batillaria attramentaria.</title>
        <authorList>
            <person name="Patra A.K."/>
            <person name="Ho P.T."/>
            <person name="Jun S."/>
            <person name="Lee S.J."/>
            <person name="Kim Y."/>
            <person name="Won Y.J."/>
        </authorList>
    </citation>
    <scope>NUCLEOTIDE SEQUENCE [LARGE SCALE GENOMIC DNA]</scope>
    <source>
        <strain evidence="10">Wonlab-2016</strain>
    </source>
</reference>
<dbReference type="PROSITE" id="PS00028">
    <property type="entry name" value="ZINC_FINGER_C2H2_1"/>
    <property type="match status" value="6"/>
</dbReference>
<name>A0ABD0J229_9CAEN</name>
<keyword evidence="2" id="KW-0479">Metal-binding</keyword>
<dbReference type="Pfam" id="PF13912">
    <property type="entry name" value="zf-C2H2_6"/>
    <property type="match status" value="2"/>
</dbReference>
<feature type="domain" description="C2H2-type" evidence="9">
    <location>
        <begin position="318"/>
        <end position="345"/>
    </location>
</feature>
<comment type="caution">
    <text evidence="10">The sequence shown here is derived from an EMBL/GenBank/DDBJ whole genome shotgun (WGS) entry which is preliminary data.</text>
</comment>
<keyword evidence="5" id="KW-0862">Zinc</keyword>
<dbReference type="SUPFAM" id="SSF57667">
    <property type="entry name" value="beta-beta-alpha zinc fingers"/>
    <property type="match status" value="4"/>
</dbReference>
<feature type="region of interest" description="Disordered" evidence="8">
    <location>
        <begin position="57"/>
        <end position="94"/>
    </location>
</feature>
<evidence type="ECO:0000256" key="4">
    <source>
        <dbReference type="ARBA" id="ARBA00022771"/>
    </source>
</evidence>
<dbReference type="AlphaFoldDB" id="A0ABD0J229"/>
<protein>
    <recommendedName>
        <fullName evidence="9">C2H2-type domain-containing protein</fullName>
    </recommendedName>
</protein>
<evidence type="ECO:0000256" key="6">
    <source>
        <dbReference type="ARBA" id="ARBA00023242"/>
    </source>
</evidence>
<dbReference type="GO" id="GO:0008270">
    <property type="term" value="F:zinc ion binding"/>
    <property type="evidence" value="ECO:0007669"/>
    <property type="project" value="UniProtKB-KW"/>
</dbReference>
<evidence type="ECO:0000256" key="1">
    <source>
        <dbReference type="ARBA" id="ARBA00004123"/>
    </source>
</evidence>
<dbReference type="PROSITE" id="PS50157">
    <property type="entry name" value="ZINC_FINGER_C2H2_2"/>
    <property type="match status" value="6"/>
</dbReference>
<evidence type="ECO:0000313" key="10">
    <source>
        <dbReference type="EMBL" id="KAK7452256.1"/>
    </source>
</evidence>
<dbReference type="InterPro" id="IPR050331">
    <property type="entry name" value="Zinc_finger"/>
</dbReference>
<accession>A0ABD0J229</accession>
<dbReference type="EMBL" id="JACVVK020000719">
    <property type="protein sequence ID" value="KAK7452256.1"/>
    <property type="molecule type" value="Genomic_DNA"/>
</dbReference>
<keyword evidence="3" id="KW-0677">Repeat</keyword>
<evidence type="ECO:0000256" key="7">
    <source>
        <dbReference type="PROSITE-ProRule" id="PRU00042"/>
    </source>
</evidence>
<feature type="domain" description="C2H2-type" evidence="9">
    <location>
        <begin position="261"/>
        <end position="289"/>
    </location>
</feature>
<feature type="domain" description="C2H2-type" evidence="9">
    <location>
        <begin position="290"/>
        <end position="317"/>
    </location>
</feature>
<feature type="domain" description="C2H2-type" evidence="9">
    <location>
        <begin position="149"/>
        <end position="177"/>
    </location>
</feature>
<gene>
    <name evidence="10" type="ORF">BaRGS_00039737</name>
</gene>
<proteinExistence type="predicted"/>
<dbReference type="Proteomes" id="UP001519460">
    <property type="component" value="Unassembled WGS sequence"/>
</dbReference>
<dbReference type="Gene3D" id="3.30.160.60">
    <property type="entry name" value="Classic Zinc Finger"/>
    <property type="match status" value="6"/>
</dbReference>
<dbReference type="PANTHER" id="PTHR16515:SF49">
    <property type="entry name" value="GASTRULA ZINC FINGER PROTEIN XLCGF49.1-LIKE-RELATED"/>
    <property type="match status" value="1"/>
</dbReference>
<dbReference type="InterPro" id="IPR036236">
    <property type="entry name" value="Znf_C2H2_sf"/>
</dbReference>
<dbReference type="GO" id="GO:0005634">
    <property type="term" value="C:nucleus"/>
    <property type="evidence" value="ECO:0007669"/>
    <property type="project" value="UniProtKB-SubCell"/>
</dbReference>
<comment type="subcellular location">
    <subcellularLocation>
        <location evidence="1">Nucleus</location>
    </subcellularLocation>
</comment>
<dbReference type="InterPro" id="IPR013087">
    <property type="entry name" value="Znf_C2H2_type"/>
</dbReference>
<feature type="domain" description="C2H2-type" evidence="9">
    <location>
        <begin position="199"/>
        <end position="227"/>
    </location>
</feature>
<dbReference type="SMART" id="SM00355">
    <property type="entry name" value="ZnF_C2H2"/>
    <property type="match status" value="7"/>
</dbReference>
<keyword evidence="11" id="KW-1185">Reference proteome</keyword>
<keyword evidence="4 7" id="KW-0863">Zinc-finger</keyword>
<evidence type="ECO:0000259" key="9">
    <source>
        <dbReference type="PROSITE" id="PS50157"/>
    </source>
</evidence>
<keyword evidence="6" id="KW-0539">Nucleus</keyword>
<sequence>MSFLTISFQEQAALTESSNFTVLQVTSVSTRAWEMTSDDSHPTRDCATVVNSRPLETGRRMRGRPKKKFHGETSARRRKQNHKESTCTFVPLGVPDPAKQKDSVIVESTDDQGAAVEVADESSFDPDYAPRGGFVRTKSRKRGRPRKSLVCGHCPQVFTDRKQVLQHMQKYHAEKLESHPPLQMEGQDKPKVGRPQKSRTCDFCLKVFTRRSSVIEHMRKSHAKDMNWTPKSYLCTECGRSFPSHTAHKYHVRRHRDERPFKCSQCPKSFVLSGGLLEHVQSVHLGLRPYLCTTCGAAFKRQYALQCHLRAHKGVKEHTCAVCGKAFGERHQLTRHASIHNADKPFQCEFCPAKYSNRSGLQIHLKRSKACPGSDTINQSRSLDVSDRKKMFCL</sequence>
<evidence type="ECO:0000313" key="11">
    <source>
        <dbReference type="Proteomes" id="UP001519460"/>
    </source>
</evidence>
<dbReference type="FunFam" id="3.30.160.60:FF:000446">
    <property type="entry name" value="Zinc finger protein"/>
    <property type="match status" value="2"/>
</dbReference>
<feature type="domain" description="C2H2-type" evidence="9">
    <location>
        <begin position="233"/>
        <end position="260"/>
    </location>
</feature>